<keyword evidence="4" id="KW-1185">Reference proteome</keyword>
<comment type="caution">
    <text evidence="3">The sequence shown here is derived from an EMBL/GenBank/DDBJ whole genome shotgun (WGS) entry which is preliminary data.</text>
</comment>
<dbReference type="SUPFAM" id="SSF54897">
    <property type="entry name" value="Protease propeptides/inhibitors"/>
    <property type="match status" value="1"/>
</dbReference>
<dbReference type="Gene3D" id="3.30.70.80">
    <property type="entry name" value="Peptidase S8 propeptide/proteinase inhibitor I9"/>
    <property type="match status" value="1"/>
</dbReference>
<protein>
    <recommendedName>
        <fullName evidence="5">Inhibitor I9 domain-containing protein</fullName>
    </recommendedName>
</protein>
<gene>
    <name evidence="3" type="ORF">VSDG_01195</name>
</gene>
<sequence>MKLIAYLVPALSIVSGVFAVEAQKSFLMSFPKNTADSVVQEAKQKIVDAKGFITHEYTLIKGFAASAGEGVFQDLQIWAQSTGATVEEDKVANINKEYV</sequence>
<accession>A0A423WLV0</accession>
<name>A0A423WLV0_CYTCH</name>
<dbReference type="EMBL" id="LJZO01000002">
    <property type="protein sequence ID" value="ROW04378.1"/>
    <property type="molecule type" value="Genomic_DNA"/>
</dbReference>
<dbReference type="GO" id="GO:0004866">
    <property type="term" value="F:endopeptidase inhibitor activity"/>
    <property type="evidence" value="ECO:0007669"/>
    <property type="project" value="TreeGrafter"/>
</dbReference>
<comment type="similarity">
    <text evidence="1">Belongs to the protease inhibitor I9 family.</text>
</comment>
<evidence type="ECO:0000313" key="3">
    <source>
        <dbReference type="EMBL" id="ROW04378.1"/>
    </source>
</evidence>
<evidence type="ECO:0000256" key="2">
    <source>
        <dbReference type="SAM" id="SignalP"/>
    </source>
</evidence>
<dbReference type="AlphaFoldDB" id="A0A423WLV0"/>
<evidence type="ECO:0008006" key="5">
    <source>
        <dbReference type="Google" id="ProtNLM"/>
    </source>
</evidence>
<keyword evidence="2" id="KW-0732">Signal</keyword>
<feature type="signal peptide" evidence="2">
    <location>
        <begin position="1"/>
        <end position="19"/>
    </location>
</feature>
<dbReference type="PANTHER" id="PTHR28288:SF1">
    <property type="entry name" value="INHIBITOR I9 DOMAIN-CONTAINING PROTEIN"/>
    <property type="match status" value="1"/>
</dbReference>
<dbReference type="PANTHER" id="PTHR28288">
    <property type="entry name" value="PROTEASE B INHIBITOR 2"/>
    <property type="match status" value="1"/>
</dbReference>
<dbReference type="GO" id="GO:0042144">
    <property type="term" value="P:vacuole fusion, non-autophagic"/>
    <property type="evidence" value="ECO:0007669"/>
    <property type="project" value="TreeGrafter"/>
</dbReference>
<organism evidence="3 4">
    <name type="scientific">Cytospora chrysosperma</name>
    <name type="common">Cytospora canker fungus</name>
    <name type="synonym">Sphaeria chrysosperma</name>
    <dbReference type="NCBI Taxonomy" id="252740"/>
    <lineage>
        <taxon>Eukaryota</taxon>
        <taxon>Fungi</taxon>
        <taxon>Dikarya</taxon>
        <taxon>Ascomycota</taxon>
        <taxon>Pezizomycotina</taxon>
        <taxon>Sordariomycetes</taxon>
        <taxon>Sordariomycetidae</taxon>
        <taxon>Diaporthales</taxon>
        <taxon>Cytosporaceae</taxon>
        <taxon>Cytospora</taxon>
    </lineage>
</organism>
<proteinExistence type="inferred from homology"/>
<reference evidence="3 4" key="1">
    <citation type="submission" date="2015-09" db="EMBL/GenBank/DDBJ databases">
        <title>Host preference determinants of Valsa canker pathogens revealed by comparative genomics.</title>
        <authorList>
            <person name="Yin Z."/>
            <person name="Huang L."/>
        </authorList>
    </citation>
    <scope>NUCLEOTIDE SEQUENCE [LARGE SCALE GENOMIC DNA]</scope>
    <source>
        <strain evidence="3 4">YSFL</strain>
    </source>
</reference>
<evidence type="ECO:0000256" key="1">
    <source>
        <dbReference type="ARBA" id="ARBA00038069"/>
    </source>
</evidence>
<feature type="chain" id="PRO_5019390689" description="Inhibitor I9 domain-containing protein" evidence="2">
    <location>
        <begin position="20"/>
        <end position="99"/>
    </location>
</feature>
<dbReference type="Proteomes" id="UP000284375">
    <property type="component" value="Unassembled WGS sequence"/>
</dbReference>
<dbReference type="InterPro" id="IPR052471">
    <property type="entry name" value="PBI_I9"/>
</dbReference>
<dbReference type="InterPro" id="IPR037045">
    <property type="entry name" value="S8pro/Inhibitor_I9_sf"/>
</dbReference>
<dbReference type="OrthoDB" id="3888684at2759"/>
<evidence type="ECO:0000313" key="4">
    <source>
        <dbReference type="Proteomes" id="UP000284375"/>
    </source>
</evidence>